<dbReference type="Proteomes" id="UP000024635">
    <property type="component" value="Unassembled WGS sequence"/>
</dbReference>
<evidence type="ECO:0000313" key="1">
    <source>
        <dbReference type="EMBL" id="EYB83231.1"/>
    </source>
</evidence>
<organism evidence="1 2">
    <name type="scientific">Ancylostoma ceylanicum</name>
    <dbReference type="NCBI Taxonomy" id="53326"/>
    <lineage>
        <taxon>Eukaryota</taxon>
        <taxon>Metazoa</taxon>
        <taxon>Ecdysozoa</taxon>
        <taxon>Nematoda</taxon>
        <taxon>Chromadorea</taxon>
        <taxon>Rhabditida</taxon>
        <taxon>Rhabditina</taxon>
        <taxon>Rhabditomorpha</taxon>
        <taxon>Strongyloidea</taxon>
        <taxon>Ancylostomatidae</taxon>
        <taxon>Ancylostomatinae</taxon>
        <taxon>Ancylostoma</taxon>
    </lineage>
</organism>
<dbReference type="EMBL" id="JARK01001676">
    <property type="protein sequence ID" value="EYB83231.1"/>
    <property type="molecule type" value="Genomic_DNA"/>
</dbReference>
<dbReference type="AlphaFoldDB" id="A0A016RY55"/>
<protein>
    <submittedName>
        <fullName evidence="1">Uncharacterized protein</fullName>
    </submittedName>
</protein>
<dbReference type="OrthoDB" id="10249920at2759"/>
<reference evidence="2" key="1">
    <citation type="journal article" date="2015" name="Nat. Genet.">
        <title>The genome and transcriptome of the zoonotic hookworm Ancylostoma ceylanicum identify infection-specific gene families.</title>
        <authorList>
            <person name="Schwarz E.M."/>
            <person name="Hu Y."/>
            <person name="Antoshechkin I."/>
            <person name="Miller M.M."/>
            <person name="Sternberg P.W."/>
            <person name="Aroian R.V."/>
        </authorList>
    </citation>
    <scope>NUCLEOTIDE SEQUENCE</scope>
    <source>
        <strain evidence="2">HY135</strain>
    </source>
</reference>
<sequence>MELHRKGWSTEIRQKFTSIVAETKQPMPFVHNFNMIHRKTITSVRFTSSFVGVYNRGPGCITEITQGKCVNGK</sequence>
<comment type="caution">
    <text evidence="1">The sequence shown here is derived from an EMBL/GenBank/DDBJ whole genome shotgun (WGS) entry which is preliminary data.</text>
</comment>
<evidence type="ECO:0000313" key="2">
    <source>
        <dbReference type="Proteomes" id="UP000024635"/>
    </source>
</evidence>
<gene>
    <name evidence="1" type="primary">Acey_s0340.g2997</name>
    <name evidence="1" type="ORF">Y032_0340g2997</name>
</gene>
<keyword evidence="2" id="KW-1185">Reference proteome</keyword>
<accession>A0A016RY55</accession>
<name>A0A016RY55_9BILA</name>
<proteinExistence type="predicted"/>